<dbReference type="PANTHER" id="PTHR46889:SF5">
    <property type="entry name" value="INTEGRASE PROTEIN"/>
    <property type="match status" value="1"/>
</dbReference>
<reference evidence="3 4" key="1">
    <citation type="submission" date="2007-06" db="EMBL/GenBank/DDBJ databases">
        <authorList>
            <person name="Shimkets L."/>
            <person name="Ferriera S."/>
            <person name="Johnson J."/>
            <person name="Kravitz S."/>
            <person name="Beeson K."/>
            <person name="Sutton G."/>
            <person name="Rogers Y.-H."/>
            <person name="Friedman R."/>
            <person name="Frazier M."/>
            <person name="Venter J.C."/>
        </authorList>
    </citation>
    <scope>NUCLEOTIDE SEQUENCE [LARGE SCALE GENOMIC DNA]</scope>
    <source>
        <strain evidence="3 4">SIR-1</strain>
    </source>
</reference>
<feature type="region of interest" description="Disordered" evidence="1">
    <location>
        <begin position="34"/>
        <end position="54"/>
    </location>
</feature>
<proteinExistence type="predicted"/>
<comment type="caution">
    <text evidence="3">The sequence shown here is derived from an EMBL/GenBank/DDBJ whole genome shotgun (WGS) entry which is preliminary data.</text>
</comment>
<evidence type="ECO:0000256" key="1">
    <source>
        <dbReference type="SAM" id="MobiDB-lite"/>
    </source>
</evidence>
<keyword evidence="4" id="KW-1185">Reference proteome</keyword>
<organism evidence="3 4">
    <name type="scientific">Plesiocystis pacifica SIR-1</name>
    <dbReference type="NCBI Taxonomy" id="391625"/>
    <lineage>
        <taxon>Bacteria</taxon>
        <taxon>Pseudomonadati</taxon>
        <taxon>Myxococcota</taxon>
        <taxon>Polyangia</taxon>
        <taxon>Nannocystales</taxon>
        <taxon>Nannocystaceae</taxon>
        <taxon>Plesiocystis</taxon>
    </lineage>
</organism>
<dbReference type="Proteomes" id="UP000005801">
    <property type="component" value="Unassembled WGS sequence"/>
</dbReference>
<gene>
    <name evidence="3" type="ORF">PPSIR1_21204</name>
</gene>
<dbReference type="PROSITE" id="PS50994">
    <property type="entry name" value="INTEGRASE"/>
    <property type="match status" value="1"/>
</dbReference>
<dbReference type="InterPro" id="IPR048020">
    <property type="entry name" value="Transpos_IS3"/>
</dbReference>
<name>A6G3I0_9BACT</name>
<dbReference type="GO" id="GO:0015074">
    <property type="term" value="P:DNA integration"/>
    <property type="evidence" value="ECO:0007669"/>
    <property type="project" value="InterPro"/>
</dbReference>
<dbReference type="Pfam" id="PF00665">
    <property type="entry name" value="rve"/>
    <property type="match status" value="1"/>
</dbReference>
<dbReference type="eggNOG" id="COG2801">
    <property type="taxonomic scope" value="Bacteria"/>
</dbReference>
<dbReference type="AlphaFoldDB" id="A6G3I0"/>
<evidence type="ECO:0000313" key="4">
    <source>
        <dbReference type="Proteomes" id="UP000005801"/>
    </source>
</evidence>
<protein>
    <submittedName>
        <fullName evidence="3">IS1540, transposase</fullName>
    </submittedName>
</protein>
<evidence type="ECO:0000259" key="2">
    <source>
        <dbReference type="PROSITE" id="PS50994"/>
    </source>
</evidence>
<dbReference type="NCBIfam" id="NF033516">
    <property type="entry name" value="transpos_IS3"/>
    <property type="match status" value="1"/>
</dbReference>
<dbReference type="InterPro" id="IPR012337">
    <property type="entry name" value="RNaseH-like_sf"/>
</dbReference>
<dbReference type="PANTHER" id="PTHR46889">
    <property type="entry name" value="TRANSPOSASE INSF FOR INSERTION SEQUENCE IS3B-RELATED"/>
    <property type="match status" value="1"/>
</dbReference>
<dbReference type="SUPFAM" id="SSF53098">
    <property type="entry name" value="Ribonuclease H-like"/>
    <property type="match status" value="1"/>
</dbReference>
<dbReference type="InterPro" id="IPR050900">
    <property type="entry name" value="Transposase_IS3/IS150/IS904"/>
</dbReference>
<sequence length="341" mass="38735">MIDIVNRVAPELGVESTCAALGLSRATYYRKRYGELHGPKRPRPKPSRALSGQERQAVLDTLHEQRFVDQAPAEVYGRLLDEGKHLCSVRTMYRILTDNDEVRERRNQRVHPPNATPRLCARAPNQVWTWDITKLLGPRKWTYFYLYVVLDLFSRYVVGWLIAEAESAGLAQRLITETCARQQIEPKVLTLHQDRGSPMTSKTFAQTCADLGVTKSFSRPRVSNDNPFSESHFKTLKYRPEYPGRFDDLAAAESHCRDFFSWYNHEHLHSGLGLMTPHDIHHGLAEERQEARARALAAAFAAHPERFPNGPPTPPSLPTEIWINQPSNKTIDTHASPAAGH</sequence>
<evidence type="ECO:0000313" key="3">
    <source>
        <dbReference type="EMBL" id="EDM79587.1"/>
    </source>
</evidence>
<dbReference type="GO" id="GO:0003676">
    <property type="term" value="F:nucleic acid binding"/>
    <property type="evidence" value="ECO:0007669"/>
    <property type="project" value="InterPro"/>
</dbReference>
<dbReference type="EMBL" id="ABCS01000018">
    <property type="protein sequence ID" value="EDM79587.1"/>
    <property type="molecule type" value="Genomic_DNA"/>
</dbReference>
<feature type="domain" description="Integrase catalytic" evidence="2">
    <location>
        <begin position="120"/>
        <end position="285"/>
    </location>
</feature>
<dbReference type="STRING" id="391625.PPSIR1_21204"/>
<accession>A6G3I0</accession>
<dbReference type="InterPro" id="IPR001584">
    <property type="entry name" value="Integrase_cat-core"/>
</dbReference>
<dbReference type="Gene3D" id="3.30.420.10">
    <property type="entry name" value="Ribonuclease H-like superfamily/Ribonuclease H"/>
    <property type="match status" value="1"/>
</dbReference>
<dbReference type="InterPro" id="IPR036397">
    <property type="entry name" value="RNaseH_sf"/>
</dbReference>